<evidence type="ECO:0000313" key="8">
    <source>
        <dbReference type="EMBL" id="OGN08421.1"/>
    </source>
</evidence>
<name>A0A1F8F5L4_9BACT</name>
<evidence type="ECO:0000313" key="9">
    <source>
        <dbReference type="Proteomes" id="UP000178908"/>
    </source>
</evidence>
<dbReference type="CDD" id="cd00432">
    <property type="entry name" value="Ribosomal_L18_L5e"/>
    <property type="match status" value="1"/>
</dbReference>
<gene>
    <name evidence="8" type="ORF">A3C61_02480</name>
</gene>
<dbReference type="Gene3D" id="3.30.420.100">
    <property type="match status" value="1"/>
</dbReference>
<keyword evidence="2" id="KW-0699">rRNA-binding</keyword>
<proteinExistence type="inferred from homology"/>
<sequence length="88" mass="9487">MFRSNRHIFVQLVDDETRKTILSSKVVSVNKSKAKGNKSEKATEVGKAIAEKAKAAGINAAVFDRGGYKYHGRVKALAEGLRAGGLKI</sequence>
<dbReference type="PANTHER" id="PTHR12899:SF3">
    <property type="entry name" value="LARGE RIBOSOMAL SUBUNIT PROTEIN UL18M"/>
    <property type="match status" value="1"/>
</dbReference>
<keyword evidence="3" id="KW-0694">RNA-binding</keyword>
<dbReference type="GO" id="GO:0008097">
    <property type="term" value="F:5S rRNA binding"/>
    <property type="evidence" value="ECO:0007669"/>
    <property type="project" value="TreeGrafter"/>
</dbReference>
<organism evidence="8 9">
    <name type="scientific">Candidatus Yanofskybacteria bacterium RIFCSPHIGHO2_02_FULL_39_10</name>
    <dbReference type="NCBI Taxonomy" id="1802674"/>
    <lineage>
        <taxon>Bacteria</taxon>
        <taxon>Candidatus Yanofskyibacteriota</taxon>
    </lineage>
</organism>
<dbReference type="NCBIfam" id="TIGR00060">
    <property type="entry name" value="L18_bact"/>
    <property type="match status" value="1"/>
</dbReference>
<comment type="caution">
    <text evidence="8">The sequence shown here is derived from an EMBL/GenBank/DDBJ whole genome shotgun (WGS) entry which is preliminary data.</text>
</comment>
<dbReference type="SUPFAM" id="SSF53137">
    <property type="entry name" value="Translational machinery components"/>
    <property type="match status" value="1"/>
</dbReference>
<keyword evidence="4 8" id="KW-0689">Ribosomal protein</keyword>
<evidence type="ECO:0000256" key="3">
    <source>
        <dbReference type="ARBA" id="ARBA00022884"/>
    </source>
</evidence>
<evidence type="ECO:0000256" key="2">
    <source>
        <dbReference type="ARBA" id="ARBA00022730"/>
    </source>
</evidence>
<evidence type="ECO:0000256" key="7">
    <source>
        <dbReference type="ARBA" id="ARBA00035496"/>
    </source>
</evidence>
<evidence type="ECO:0000256" key="5">
    <source>
        <dbReference type="ARBA" id="ARBA00023274"/>
    </source>
</evidence>
<accession>A0A1F8F5L4</accession>
<protein>
    <recommendedName>
        <fullName evidence="6">Large ribosomal subunit protein uL18</fullName>
    </recommendedName>
    <alternativeName>
        <fullName evidence="7">50S ribosomal protein L18</fullName>
    </alternativeName>
</protein>
<dbReference type="GO" id="GO:0003735">
    <property type="term" value="F:structural constituent of ribosome"/>
    <property type="evidence" value="ECO:0007669"/>
    <property type="project" value="InterPro"/>
</dbReference>
<dbReference type="AlphaFoldDB" id="A0A1F8F5L4"/>
<dbReference type="InterPro" id="IPR004389">
    <property type="entry name" value="Ribosomal_uL18_bac-type"/>
</dbReference>
<dbReference type="GO" id="GO:0022625">
    <property type="term" value="C:cytosolic large ribosomal subunit"/>
    <property type="evidence" value="ECO:0007669"/>
    <property type="project" value="TreeGrafter"/>
</dbReference>
<dbReference type="PANTHER" id="PTHR12899">
    <property type="entry name" value="39S RIBOSOMAL PROTEIN L18, MITOCHONDRIAL"/>
    <property type="match status" value="1"/>
</dbReference>
<dbReference type="GO" id="GO:0006412">
    <property type="term" value="P:translation"/>
    <property type="evidence" value="ECO:0007669"/>
    <property type="project" value="InterPro"/>
</dbReference>
<comment type="similarity">
    <text evidence="1">Belongs to the universal ribosomal protein uL18 family.</text>
</comment>
<evidence type="ECO:0000256" key="6">
    <source>
        <dbReference type="ARBA" id="ARBA00035197"/>
    </source>
</evidence>
<dbReference type="Proteomes" id="UP000178908">
    <property type="component" value="Unassembled WGS sequence"/>
</dbReference>
<dbReference type="InterPro" id="IPR057268">
    <property type="entry name" value="Ribosomal_L18"/>
</dbReference>
<reference evidence="8 9" key="1">
    <citation type="journal article" date="2016" name="Nat. Commun.">
        <title>Thousands of microbial genomes shed light on interconnected biogeochemical processes in an aquifer system.</title>
        <authorList>
            <person name="Anantharaman K."/>
            <person name="Brown C.T."/>
            <person name="Hug L.A."/>
            <person name="Sharon I."/>
            <person name="Castelle C.J."/>
            <person name="Probst A.J."/>
            <person name="Thomas B.C."/>
            <person name="Singh A."/>
            <person name="Wilkins M.J."/>
            <person name="Karaoz U."/>
            <person name="Brodie E.L."/>
            <person name="Williams K.H."/>
            <person name="Hubbard S.S."/>
            <person name="Banfield J.F."/>
        </authorList>
    </citation>
    <scope>NUCLEOTIDE SEQUENCE [LARGE SCALE GENOMIC DNA]</scope>
</reference>
<dbReference type="InterPro" id="IPR005484">
    <property type="entry name" value="Ribosomal_uL18_bac/plant/anim"/>
</dbReference>
<dbReference type="EMBL" id="MGJO01000050">
    <property type="protein sequence ID" value="OGN08421.1"/>
    <property type="molecule type" value="Genomic_DNA"/>
</dbReference>
<keyword evidence="5" id="KW-0687">Ribonucleoprotein</keyword>
<evidence type="ECO:0000256" key="4">
    <source>
        <dbReference type="ARBA" id="ARBA00022980"/>
    </source>
</evidence>
<dbReference type="Pfam" id="PF00861">
    <property type="entry name" value="Ribosomal_L18p"/>
    <property type="match status" value="1"/>
</dbReference>
<evidence type="ECO:0000256" key="1">
    <source>
        <dbReference type="ARBA" id="ARBA00007116"/>
    </source>
</evidence>